<proteinExistence type="predicted"/>
<protein>
    <submittedName>
        <fullName evidence="1">Uncharacterized protein</fullName>
    </submittedName>
</protein>
<evidence type="ECO:0000313" key="1">
    <source>
        <dbReference type="EMBL" id="MFD2788815.1"/>
    </source>
</evidence>
<evidence type="ECO:0000313" key="2">
    <source>
        <dbReference type="Proteomes" id="UP001597532"/>
    </source>
</evidence>
<gene>
    <name evidence="1" type="ORF">ACFS1K_03460</name>
</gene>
<comment type="caution">
    <text evidence="1">The sequence shown here is derived from an EMBL/GenBank/DDBJ whole genome shotgun (WGS) entry which is preliminary data.</text>
</comment>
<keyword evidence="2" id="KW-1185">Reference proteome</keyword>
<dbReference type="EMBL" id="JBHUOK010000005">
    <property type="protein sequence ID" value="MFD2788815.1"/>
    <property type="molecule type" value="Genomic_DNA"/>
</dbReference>
<reference evidence="2" key="1">
    <citation type="journal article" date="2019" name="Int. J. Syst. Evol. Microbiol.">
        <title>The Global Catalogue of Microorganisms (GCM) 10K type strain sequencing project: providing services to taxonomists for standard genome sequencing and annotation.</title>
        <authorList>
            <consortium name="The Broad Institute Genomics Platform"/>
            <consortium name="The Broad Institute Genome Sequencing Center for Infectious Disease"/>
            <person name="Wu L."/>
            <person name="Ma J."/>
        </authorList>
    </citation>
    <scope>NUCLEOTIDE SEQUENCE [LARGE SCALE GENOMIC DNA]</scope>
    <source>
        <strain evidence="2">KCTC 52924</strain>
    </source>
</reference>
<organism evidence="1 2">
    <name type="scientific">Arenibacter antarcticus</name>
    <dbReference type="NCBI Taxonomy" id="2040469"/>
    <lineage>
        <taxon>Bacteria</taxon>
        <taxon>Pseudomonadati</taxon>
        <taxon>Bacteroidota</taxon>
        <taxon>Flavobacteriia</taxon>
        <taxon>Flavobacteriales</taxon>
        <taxon>Flavobacteriaceae</taxon>
        <taxon>Arenibacter</taxon>
    </lineage>
</organism>
<name>A0ABW5VED5_9FLAO</name>
<accession>A0ABW5VED5</accession>
<dbReference type="RefSeq" id="WP_251808812.1">
    <property type="nucleotide sequence ID" value="NZ_CP166679.1"/>
</dbReference>
<dbReference type="Proteomes" id="UP001597532">
    <property type="component" value="Unassembled WGS sequence"/>
</dbReference>
<sequence>MNAYSEVPGGRISFGVNFIDFTELNSDLKAQGLAEFQDKQSSEDIGLNGGTILKRFYVGGKANIQKIILEF</sequence>